<proteinExistence type="predicted"/>
<gene>
    <name evidence="2" type="ORF">VZT92_002448</name>
</gene>
<organism evidence="2 3">
    <name type="scientific">Zoarces viviparus</name>
    <name type="common">Viviparous eelpout</name>
    <name type="synonym">Blennius viviparus</name>
    <dbReference type="NCBI Taxonomy" id="48416"/>
    <lineage>
        <taxon>Eukaryota</taxon>
        <taxon>Metazoa</taxon>
        <taxon>Chordata</taxon>
        <taxon>Craniata</taxon>
        <taxon>Vertebrata</taxon>
        <taxon>Euteleostomi</taxon>
        <taxon>Actinopterygii</taxon>
        <taxon>Neopterygii</taxon>
        <taxon>Teleostei</taxon>
        <taxon>Neoteleostei</taxon>
        <taxon>Acanthomorphata</taxon>
        <taxon>Eupercaria</taxon>
        <taxon>Perciformes</taxon>
        <taxon>Cottioidei</taxon>
        <taxon>Zoarcales</taxon>
        <taxon>Zoarcidae</taxon>
        <taxon>Zoarcinae</taxon>
        <taxon>Zoarces</taxon>
    </lineage>
</organism>
<dbReference type="Proteomes" id="UP001488805">
    <property type="component" value="Unassembled WGS sequence"/>
</dbReference>
<comment type="caution">
    <text evidence="2">The sequence shown here is derived from an EMBL/GenBank/DDBJ whole genome shotgun (WGS) entry which is preliminary data.</text>
</comment>
<reference evidence="2 3" key="1">
    <citation type="journal article" date="2024" name="Genome Biol. Evol.">
        <title>Chromosome-level genome assembly of the viviparous eelpout Zoarces viviparus.</title>
        <authorList>
            <person name="Fuhrmann N."/>
            <person name="Brasseur M.V."/>
            <person name="Bakowski C.E."/>
            <person name="Podsiadlowski L."/>
            <person name="Prost S."/>
            <person name="Krehenwinkel H."/>
            <person name="Mayer C."/>
        </authorList>
    </citation>
    <scope>NUCLEOTIDE SEQUENCE [LARGE SCALE GENOMIC DNA]</scope>
    <source>
        <strain evidence="2">NO-MEL_2022_Ind0_liver</strain>
    </source>
</reference>
<accession>A0AAW1G0B8</accession>
<evidence type="ECO:0000256" key="1">
    <source>
        <dbReference type="SAM" id="MobiDB-lite"/>
    </source>
</evidence>
<sequence length="66" mass="7143">MAALCSWPSADSVGALSSPPDEQVSPTVTLNDHCFGRRRTTKLVQTNPKFCFQEGIGPNAARKPVR</sequence>
<evidence type="ECO:0000313" key="3">
    <source>
        <dbReference type="Proteomes" id="UP001488805"/>
    </source>
</evidence>
<evidence type="ECO:0000313" key="2">
    <source>
        <dbReference type="EMBL" id="KAK9539970.1"/>
    </source>
</evidence>
<protein>
    <submittedName>
        <fullName evidence="2">Uncharacterized protein</fullName>
    </submittedName>
</protein>
<name>A0AAW1G0B8_ZOAVI</name>
<dbReference type="EMBL" id="JBCEZU010000013">
    <property type="protein sequence ID" value="KAK9539970.1"/>
    <property type="molecule type" value="Genomic_DNA"/>
</dbReference>
<dbReference type="AlphaFoldDB" id="A0AAW1G0B8"/>
<keyword evidence="3" id="KW-1185">Reference proteome</keyword>
<feature type="region of interest" description="Disordered" evidence="1">
    <location>
        <begin position="1"/>
        <end position="28"/>
    </location>
</feature>